<evidence type="ECO:0000256" key="9">
    <source>
        <dbReference type="ARBA" id="ARBA00048679"/>
    </source>
</evidence>
<keyword evidence="7" id="KW-0067">ATP-binding</keyword>
<evidence type="ECO:0000256" key="5">
    <source>
        <dbReference type="ARBA" id="ARBA00022741"/>
    </source>
</evidence>
<feature type="region of interest" description="Disordered" evidence="10">
    <location>
        <begin position="1082"/>
        <end position="1151"/>
    </location>
</feature>
<evidence type="ECO:0000259" key="11">
    <source>
        <dbReference type="PROSITE" id="PS50011"/>
    </source>
</evidence>
<dbReference type="FunFam" id="1.10.510.10:FF:000650">
    <property type="entry name" value="Serine/threonine-protein kinase ppk16"/>
    <property type="match status" value="1"/>
</dbReference>
<feature type="compositionally biased region" description="Low complexity" evidence="10">
    <location>
        <begin position="1082"/>
        <end position="1098"/>
    </location>
</feature>
<evidence type="ECO:0000256" key="6">
    <source>
        <dbReference type="ARBA" id="ARBA00022777"/>
    </source>
</evidence>
<evidence type="ECO:0000256" key="7">
    <source>
        <dbReference type="ARBA" id="ARBA00022840"/>
    </source>
</evidence>
<comment type="catalytic activity">
    <reaction evidence="8">
        <text>L-threonyl-[protein] + ATP = O-phospho-L-threonyl-[protein] + ADP + H(+)</text>
        <dbReference type="Rhea" id="RHEA:46608"/>
        <dbReference type="Rhea" id="RHEA-COMP:11060"/>
        <dbReference type="Rhea" id="RHEA-COMP:11605"/>
        <dbReference type="ChEBI" id="CHEBI:15378"/>
        <dbReference type="ChEBI" id="CHEBI:30013"/>
        <dbReference type="ChEBI" id="CHEBI:30616"/>
        <dbReference type="ChEBI" id="CHEBI:61977"/>
        <dbReference type="ChEBI" id="CHEBI:456216"/>
        <dbReference type="EC" id="2.7.11.1"/>
    </reaction>
</comment>
<gene>
    <name evidence="12" type="ORF">SCODWIG_00286</name>
</gene>
<dbReference type="Gene3D" id="1.10.510.10">
    <property type="entry name" value="Transferase(Phosphotransferase) domain 1"/>
    <property type="match status" value="1"/>
</dbReference>
<dbReference type="GO" id="GO:0005524">
    <property type="term" value="F:ATP binding"/>
    <property type="evidence" value="ECO:0007669"/>
    <property type="project" value="UniProtKB-KW"/>
</dbReference>
<comment type="catalytic activity">
    <reaction evidence="9">
        <text>L-seryl-[protein] + ATP = O-phospho-L-seryl-[protein] + ADP + H(+)</text>
        <dbReference type="Rhea" id="RHEA:17989"/>
        <dbReference type="Rhea" id="RHEA-COMP:9863"/>
        <dbReference type="Rhea" id="RHEA-COMP:11604"/>
        <dbReference type="ChEBI" id="CHEBI:15378"/>
        <dbReference type="ChEBI" id="CHEBI:29999"/>
        <dbReference type="ChEBI" id="CHEBI:30616"/>
        <dbReference type="ChEBI" id="CHEBI:83421"/>
        <dbReference type="ChEBI" id="CHEBI:456216"/>
        <dbReference type="EC" id="2.7.11.1"/>
    </reaction>
</comment>
<feature type="region of interest" description="Disordered" evidence="10">
    <location>
        <begin position="922"/>
        <end position="943"/>
    </location>
</feature>
<keyword evidence="13" id="KW-1185">Reference proteome</keyword>
<feature type="compositionally biased region" description="Basic residues" evidence="10">
    <location>
        <begin position="847"/>
        <end position="859"/>
    </location>
</feature>
<feature type="compositionally biased region" description="Low complexity" evidence="10">
    <location>
        <begin position="1005"/>
        <end position="1021"/>
    </location>
</feature>
<name>A0A376B1H2_9ASCO</name>
<dbReference type="Proteomes" id="UP000262825">
    <property type="component" value="Unassembled WGS sequence"/>
</dbReference>
<organism evidence="12 13">
    <name type="scientific">Saccharomycodes ludwigii</name>
    <dbReference type="NCBI Taxonomy" id="36035"/>
    <lineage>
        <taxon>Eukaryota</taxon>
        <taxon>Fungi</taxon>
        <taxon>Dikarya</taxon>
        <taxon>Ascomycota</taxon>
        <taxon>Saccharomycotina</taxon>
        <taxon>Saccharomycetes</taxon>
        <taxon>Saccharomycodales</taxon>
        <taxon>Saccharomycodaceae</taxon>
        <taxon>Saccharomycodes</taxon>
    </lineage>
</organism>
<dbReference type="GO" id="GO:0035556">
    <property type="term" value="P:intracellular signal transduction"/>
    <property type="evidence" value="ECO:0007669"/>
    <property type="project" value="TreeGrafter"/>
</dbReference>
<feature type="compositionally biased region" description="Polar residues" evidence="10">
    <location>
        <begin position="923"/>
        <end position="935"/>
    </location>
</feature>
<evidence type="ECO:0000256" key="1">
    <source>
        <dbReference type="ARBA" id="ARBA00012513"/>
    </source>
</evidence>
<dbReference type="InterPro" id="IPR011009">
    <property type="entry name" value="Kinase-like_dom_sf"/>
</dbReference>
<feature type="compositionally biased region" description="Acidic residues" evidence="10">
    <location>
        <begin position="1233"/>
        <end position="1244"/>
    </location>
</feature>
<feature type="region of interest" description="Disordered" evidence="10">
    <location>
        <begin position="575"/>
        <end position="615"/>
    </location>
</feature>
<dbReference type="VEuPathDB" id="FungiDB:SCODWIG_00286"/>
<dbReference type="GO" id="GO:0005737">
    <property type="term" value="C:cytoplasm"/>
    <property type="evidence" value="ECO:0007669"/>
    <property type="project" value="TreeGrafter"/>
</dbReference>
<dbReference type="CDD" id="cd14003">
    <property type="entry name" value="STKc_AMPK-like"/>
    <property type="match status" value="1"/>
</dbReference>
<evidence type="ECO:0000256" key="8">
    <source>
        <dbReference type="ARBA" id="ARBA00047899"/>
    </source>
</evidence>
<reference evidence="13" key="1">
    <citation type="submission" date="2018-06" db="EMBL/GenBank/DDBJ databases">
        <authorList>
            <person name="Guldener U."/>
        </authorList>
    </citation>
    <scope>NUCLEOTIDE SEQUENCE [LARGE SCALE GENOMIC DNA]</scope>
    <source>
        <strain evidence="13">UTAD17</strain>
    </source>
</reference>
<feature type="domain" description="Protein kinase" evidence="11">
    <location>
        <begin position="37"/>
        <end position="284"/>
    </location>
</feature>
<feature type="region of interest" description="Disordered" evidence="10">
    <location>
        <begin position="982"/>
        <end position="1021"/>
    </location>
</feature>
<dbReference type="SUPFAM" id="SSF56112">
    <property type="entry name" value="Protein kinase-like (PK-like)"/>
    <property type="match status" value="1"/>
</dbReference>
<feature type="compositionally biased region" description="Polar residues" evidence="10">
    <location>
        <begin position="1218"/>
        <end position="1229"/>
    </location>
</feature>
<feature type="compositionally biased region" description="Polar residues" evidence="10">
    <location>
        <begin position="412"/>
        <end position="426"/>
    </location>
</feature>
<dbReference type="EMBL" id="UFAJ01000021">
    <property type="protein sequence ID" value="SSD58525.1"/>
    <property type="molecule type" value="Genomic_DNA"/>
</dbReference>
<evidence type="ECO:0000256" key="2">
    <source>
        <dbReference type="ARBA" id="ARBA00022527"/>
    </source>
</evidence>
<feature type="compositionally biased region" description="Basic and acidic residues" evidence="10">
    <location>
        <begin position="1245"/>
        <end position="1254"/>
    </location>
</feature>
<evidence type="ECO:0000313" key="12">
    <source>
        <dbReference type="EMBL" id="SSD58525.1"/>
    </source>
</evidence>
<proteinExistence type="predicted"/>
<keyword evidence="3" id="KW-0597">Phosphoprotein</keyword>
<evidence type="ECO:0000256" key="10">
    <source>
        <dbReference type="SAM" id="MobiDB-lite"/>
    </source>
</evidence>
<feature type="region of interest" description="Disordered" evidence="10">
    <location>
        <begin position="801"/>
        <end position="898"/>
    </location>
</feature>
<evidence type="ECO:0000256" key="4">
    <source>
        <dbReference type="ARBA" id="ARBA00022679"/>
    </source>
</evidence>
<dbReference type="PANTHER" id="PTHR24346">
    <property type="entry name" value="MAP/MICROTUBULE AFFINITY-REGULATING KINASE"/>
    <property type="match status" value="1"/>
</dbReference>
<dbReference type="EC" id="2.7.11.1" evidence="1"/>
<feature type="compositionally biased region" description="Polar residues" evidence="10">
    <location>
        <begin position="802"/>
        <end position="818"/>
    </location>
</feature>
<dbReference type="PROSITE" id="PS00108">
    <property type="entry name" value="PROTEIN_KINASE_ST"/>
    <property type="match status" value="1"/>
</dbReference>
<keyword evidence="4" id="KW-0808">Transferase</keyword>
<keyword evidence="6" id="KW-0418">Kinase</keyword>
<keyword evidence="5" id="KW-0547">Nucleotide-binding</keyword>
<dbReference type="PROSITE" id="PS51257">
    <property type="entry name" value="PROKAR_LIPOPROTEIN"/>
    <property type="match status" value="1"/>
</dbReference>
<evidence type="ECO:0000256" key="3">
    <source>
        <dbReference type="ARBA" id="ARBA00022553"/>
    </source>
</evidence>
<keyword evidence="2" id="KW-0723">Serine/threonine-protein kinase</keyword>
<feature type="region of interest" description="Disordered" evidence="10">
    <location>
        <begin position="639"/>
        <end position="735"/>
    </location>
</feature>
<feature type="compositionally biased region" description="Low complexity" evidence="10">
    <location>
        <begin position="436"/>
        <end position="456"/>
    </location>
</feature>
<dbReference type="InterPro" id="IPR000719">
    <property type="entry name" value="Prot_kinase_dom"/>
</dbReference>
<feature type="compositionally biased region" description="Polar residues" evidence="10">
    <location>
        <begin position="710"/>
        <end position="727"/>
    </location>
</feature>
<dbReference type="SMART" id="SM00220">
    <property type="entry name" value="S_TKc"/>
    <property type="match status" value="1"/>
</dbReference>
<dbReference type="GO" id="GO:0004674">
    <property type="term" value="F:protein serine/threonine kinase activity"/>
    <property type="evidence" value="ECO:0007669"/>
    <property type="project" value="UniProtKB-KW"/>
</dbReference>
<dbReference type="Pfam" id="PF00069">
    <property type="entry name" value="Pkinase"/>
    <property type="match status" value="1"/>
</dbReference>
<feature type="region of interest" description="Disordered" evidence="10">
    <location>
        <begin position="409"/>
        <end position="482"/>
    </location>
</feature>
<feature type="compositionally biased region" description="Low complexity" evidence="10">
    <location>
        <begin position="639"/>
        <end position="709"/>
    </location>
</feature>
<sequence length="1302" mass="145728">MSLNKAEQNHIANTIALSCNKLYSQFCSDGLTEVGNYKIIKPLAEGSFGKVYLATHKLTHTKIVLKQGSKCDLNVVREVFFHRQFDFSYITKLYEVIVTETNVWMAMEYCSGRELYDYLISMGRIPNEEAKKLFAQICSGVYYSHSLKCVHRDLKLENILLDSNGHAKLTDFGFARDCNMKNILETVCGTTVYMAPELIERKNYDGYKIDVWALGVILYTMLFGLMPFDEADELKTKWAIINEDPVYDEQIVESKSAIDLLQKMLNKDPYKRPLLKEILMHEYLQPFGTNLLSKCEKALNKQRNSVKFQSKIEKRLLKKLKQCGFDITAIKNSVIKKKCDNLYGVWQLLLDRELRHQSTRRIPSRNRSILSVKKVFDTDGNISVGMHNNNLLGDDLSLKKQISKKMLIDSNPLRNLPNTDTSQLVNTDDKEPSSGNSSTTTNTATTNTTTANNNNNKFTCLQTKPSFEGDTPTVEKKNSGAGKTAACILSDSSDYSHNSSIVDSVGIIDPLELEKQKLQKTSKHHSHNIFNRMSRFLKHKLQPNDNDISSSSYNVRSNKNYQHTRIEHVTMVTDKINNNDTNKRTRDDSSSSVSCNSNHITNNKIDRNITDNDVSSNNIIINSNTINNTNITNTIITTTANNKNNNNDTNNNSNNDKDNNNNTMAATDNNTNNNTSTSIKESIGSSSSSSRNSTNSTHNNNNKNISTHIDTTSTSKNNSNGIINQKSSEWHSKKSFRRVTTVNSIGNNKDYEYSDLLPPSPKNVSGIIVKNNTGTQTDKIDEYYNDDKHLSVKFINDENKDNYSFYNNGSKVSLYDSTRGTEEDDDEEEEDGDDNDDGGEEDGFRSSSKHPKPKLKKFKSTTSSEQSIQNSIVNYESGTDQDIRSNTNSLNYNVSNTNANFQQNPNGIIPGAINNTKGGLINPNGNSALHTSFSNSEDKSRSRPVSILSDMSNFTYNSEYSTDGDQTTSSIGTGRFLLGTPGSLTNSGSIKKNSKKISSIRRSHSQLSSNSSTSDLSSKNDSFYDITTASSPLNMDIRAFKSEMPHRGNISETTFPHANTVFKEEYCHRGNSSIATTTIAATNSNNNNSDNDGSTSNAYKGKLPWFMKRGKSPVSRGGRISRSRKYTNKPDLVIKEESSDEEISGKSSSSITQKSMENYLGTNVNKHNVFATQTNQGNISVKATAKDFNDSDSYILAHPVPKIGSPNFQDTLRDECSTSANSIGSTWTRDANDAEAEEEDDDYDKDQKLARDMGDTEYGDNIKQQDDHYNDQLELDFNTQYTRGKHHSYDSRNFDSESSIIA</sequence>
<evidence type="ECO:0000313" key="13">
    <source>
        <dbReference type="Proteomes" id="UP000262825"/>
    </source>
</evidence>
<protein>
    <recommendedName>
        <fullName evidence="1">non-specific serine/threonine protein kinase</fullName>
        <ecNumber evidence="1">2.7.11.1</ecNumber>
    </recommendedName>
</protein>
<dbReference type="PROSITE" id="PS50011">
    <property type="entry name" value="PROTEIN_KINASE_DOM"/>
    <property type="match status" value="1"/>
</dbReference>
<feature type="compositionally biased region" description="Acidic residues" evidence="10">
    <location>
        <begin position="822"/>
        <end position="841"/>
    </location>
</feature>
<feature type="compositionally biased region" description="Polar residues" evidence="10">
    <location>
        <begin position="865"/>
        <end position="898"/>
    </location>
</feature>
<feature type="compositionally biased region" description="Basic residues" evidence="10">
    <location>
        <begin position="992"/>
        <end position="1004"/>
    </location>
</feature>
<accession>A0A376B1H2</accession>
<feature type="region of interest" description="Disordered" evidence="10">
    <location>
        <begin position="1218"/>
        <end position="1302"/>
    </location>
</feature>
<dbReference type="InterPro" id="IPR008271">
    <property type="entry name" value="Ser/Thr_kinase_AS"/>
</dbReference>
<dbReference type="PANTHER" id="PTHR24346:SF110">
    <property type="entry name" value="NON-SPECIFIC SERINE_THREONINE PROTEIN KINASE"/>
    <property type="match status" value="1"/>
</dbReference>